<gene>
    <name evidence="1" type="ordered locus">Slin_7052</name>
</gene>
<sequence length="98" mass="11347">MLEFQWDAANKGHIIDQYPLRANTVEEVESIFTDSNFRPTPDRVDGRGEQQYSGVGVSNQNRLLFVAYSLRNDQIRPISCRPASRKERNRYAQITQKS</sequence>
<geneLocation type="plasmid" evidence="1 2">
    <name>pSLIN07</name>
</geneLocation>
<dbReference type="AlphaFoldDB" id="D2QW13"/>
<evidence type="ECO:0000313" key="2">
    <source>
        <dbReference type="Proteomes" id="UP000002028"/>
    </source>
</evidence>
<name>D2QW13_SPILD</name>
<protein>
    <recommendedName>
        <fullName evidence="3">BrnT family toxin</fullName>
    </recommendedName>
</protein>
<reference evidence="1 2" key="1">
    <citation type="journal article" date="2010" name="Stand. Genomic Sci.">
        <title>Complete genome sequence of Spirosoma linguale type strain (1).</title>
        <authorList>
            <person name="Lail K."/>
            <person name="Sikorski J."/>
            <person name="Saunders E."/>
            <person name="Lapidus A."/>
            <person name="Glavina Del Rio T."/>
            <person name="Copeland A."/>
            <person name="Tice H."/>
            <person name="Cheng J.-F."/>
            <person name="Lucas S."/>
            <person name="Nolan M."/>
            <person name="Bruce D."/>
            <person name="Goodwin L."/>
            <person name="Pitluck S."/>
            <person name="Ivanova N."/>
            <person name="Mavromatis K."/>
            <person name="Ovchinnikova G."/>
            <person name="Pati A."/>
            <person name="Chen A."/>
            <person name="Palaniappan K."/>
            <person name="Land M."/>
            <person name="Hauser L."/>
            <person name="Chang Y.-J."/>
            <person name="Jeffries C.D."/>
            <person name="Chain P."/>
            <person name="Brettin T."/>
            <person name="Detter J.C."/>
            <person name="Schuetze A."/>
            <person name="Rohde M."/>
            <person name="Tindall B.J."/>
            <person name="Goeker M."/>
            <person name="Bristow J."/>
            <person name="Eisen J.A."/>
            <person name="Markowitz V."/>
            <person name="Hugenholtz P."/>
            <person name="Kyrpides N.C."/>
            <person name="Klenk H.-P."/>
            <person name="Chen F."/>
        </authorList>
    </citation>
    <scope>NUCLEOTIDE SEQUENCE [LARGE SCALE GENOMIC DNA]</scope>
    <source>
        <strain evidence="2">ATCC 33905 / DSM 74 / LMG 10896 / Claus 1</strain>
    </source>
</reference>
<evidence type="ECO:0008006" key="3">
    <source>
        <dbReference type="Google" id="ProtNLM"/>
    </source>
</evidence>
<accession>D2QW13</accession>
<proteinExistence type="predicted"/>
<keyword evidence="2" id="KW-1185">Reference proteome</keyword>
<dbReference type="Proteomes" id="UP000002028">
    <property type="component" value="Plasmid pSLIN07"/>
</dbReference>
<evidence type="ECO:0000313" key="1">
    <source>
        <dbReference type="EMBL" id="ADB42995.1"/>
    </source>
</evidence>
<organism evidence="1 2">
    <name type="scientific">Spirosoma linguale (strain ATCC 33905 / DSM 74 / LMG 10896 / Claus 1)</name>
    <dbReference type="NCBI Taxonomy" id="504472"/>
    <lineage>
        <taxon>Bacteria</taxon>
        <taxon>Pseudomonadati</taxon>
        <taxon>Bacteroidota</taxon>
        <taxon>Cytophagia</taxon>
        <taxon>Cytophagales</taxon>
        <taxon>Cytophagaceae</taxon>
        <taxon>Spirosoma</taxon>
    </lineage>
</organism>
<dbReference type="EMBL" id="CP001776">
    <property type="protein sequence ID" value="ADB42995.1"/>
    <property type="molecule type" value="Genomic_DNA"/>
</dbReference>
<dbReference type="RefSeq" id="WP_012931472.1">
    <property type="nucleotide sequence ID" value="NC_013737.1"/>
</dbReference>
<dbReference type="Pfam" id="PF04365">
    <property type="entry name" value="BrnT_toxin"/>
    <property type="match status" value="1"/>
</dbReference>
<keyword evidence="1" id="KW-0614">Plasmid</keyword>
<dbReference type="KEGG" id="sli:Slin_7052"/>
<dbReference type="HOGENOM" id="CLU_149290_1_1_10"/>
<dbReference type="Gene3D" id="3.10.450.530">
    <property type="entry name" value="Ribonuclease toxin, BrnT, of type II toxin-antitoxin system"/>
    <property type="match status" value="1"/>
</dbReference>
<dbReference type="InterPro" id="IPR038573">
    <property type="entry name" value="BrnT_sf"/>
</dbReference>
<dbReference type="InterPro" id="IPR007460">
    <property type="entry name" value="BrnT_toxin"/>
</dbReference>